<proteinExistence type="predicted"/>
<sequence>MNSYESRFRVIVGEDFDPSRDLGAEQACALSALIFGMPETQTTRDGFFIQYEGWSFDQDIYLSVTVTDDHKSGARALCEPNFALDQDIAAS</sequence>
<dbReference type="Proteomes" id="UP001139089">
    <property type="component" value="Unassembled WGS sequence"/>
</dbReference>
<reference evidence="1" key="1">
    <citation type="submission" date="2021-12" db="EMBL/GenBank/DDBJ databases">
        <authorList>
            <person name="Li Y."/>
        </authorList>
    </citation>
    <scope>NUCLEOTIDE SEQUENCE</scope>
    <source>
        <strain evidence="1">DKSPLA3</strain>
    </source>
</reference>
<accession>A0A9X1NXC2</accession>
<dbReference type="EMBL" id="JAJOZR010000018">
    <property type="protein sequence ID" value="MCD7111599.1"/>
    <property type="molecule type" value="Genomic_DNA"/>
</dbReference>
<dbReference type="AlphaFoldDB" id="A0A9X1NXC2"/>
<evidence type="ECO:0000313" key="2">
    <source>
        <dbReference type="Proteomes" id="UP001139089"/>
    </source>
</evidence>
<name>A0A9X1NXC2_9HYPH</name>
<protein>
    <submittedName>
        <fullName evidence="1">Uncharacterized protein</fullName>
    </submittedName>
</protein>
<comment type="caution">
    <text evidence="1">The sequence shown here is derived from an EMBL/GenBank/DDBJ whole genome shotgun (WGS) entry which is preliminary data.</text>
</comment>
<evidence type="ECO:0000313" key="1">
    <source>
        <dbReference type="EMBL" id="MCD7111599.1"/>
    </source>
</evidence>
<keyword evidence="2" id="KW-1185">Reference proteome</keyword>
<dbReference type="RefSeq" id="WP_231816667.1">
    <property type="nucleotide sequence ID" value="NZ_JAJOZR010000018.1"/>
</dbReference>
<gene>
    <name evidence="1" type="ORF">LRX75_21410</name>
</gene>
<organism evidence="1 2">
    <name type="scientific">Rhizobium quercicola</name>
    <dbReference type="NCBI Taxonomy" id="2901226"/>
    <lineage>
        <taxon>Bacteria</taxon>
        <taxon>Pseudomonadati</taxon>
        <taxon>Pseudomonadota</taxon>
        <taxon>Alphaproteobacteria</taxon>
        <taxon>Hyphomicrobiales</taxon>
        <taxon>Rhizobiaceae</taxon>
        <taxon>Rhizobium/Agrobacterium group</taxon>
        <taxon>Rhizobium</taxon>
    </lineage>
</organism>